<dbReference type="SUPFAM" id="SSF52402">
    <property type="entry name" value="Adenine nucleotide alpha hydrolases-like"/>
    <property type="match status" value="2"/>
</dbReference>
<sequence>MSSLLNQGPYSDATGQAQTAPALDRIADLAVHLDGSGYDAPRLAYAQMLTNIFGTHVEGFFANPIPTSFIPVGAGYERVAVEIWEEGRAAGDVAEKAIRARLEHMDNGCALRRVDGMPHELAFAAARLARTLDLVVLGRPDDDRSLADMIAAVLFDAGCPALIVPPDASEPRDPQTIVIGWRDSTECSRSIAAALPFLKRAREVFLVSVAEATASEERHSEPVADMARHLARHGVTVEVRHLPKWNRPADALLNEAKIVGAELLVSGAYGRSRLREMILGGVTRDLLKSCPIPLLMCH</sequence>
<dbReference type="RefSeq" id="WP_163042052.1">
    <property type="nucleotide sequence ID" value="NZ_JAAAMJ010000001.1"/>
</dbReference>
<evidence type="ECO:0000256" key="1">
    <source>
        <dbReference type="ARBA" id="ARBA00008791"/>
    </source>
</evidence>
<evidence type="ECO:0000313" key="3">
    <source>
        <dbReference type="EMBL" id="NDV85310.1"/>
    </source>
</evidence>
<comment type="caution">
    <text evidence="3">The sequence shown here is derived from an EMBL/GenBank/DDBJ whole genome shotgun (WGS) entry which is preliminary data.</text>
</comment>
<name>A0A6L9MCA5_9HYPH</name>
<proteinExistence type="inferred from homology"/>
<dbReference type="Gene3D" id="3.40.50.12370">
    <property type="match status" value="1"/>
</dbReference>
<evidence type="ECO:0000313" key="4">
    <source>
        <dbReference type="Proteomes" id="UP000476332"/>
    </source>
</evidence>
<dbReference type="PANTHER" id="PTHR46268:SF15">
    <property type="entry name" value="UNIVERSAL STRESS PROTEIN HP_0031"/>
    <property type="match status" value="1"/>
</dbReference>
<gene>
    <name evidence="3" type="ORF">GTW51_01200</name>
</gene>
<evidence type="ECO:0000259" key="2">
    <source>
        <dbReference type="Pfam" id="PF00582"/>
    </source>
</evidence>
<accession>A0A6L9MCA5</accession>
<dbReference type="AlphaFoldDB" id="A0A6L9MCA5"/>
<organism evidence="3 4">
    <name type="scientific">Aurantimonas aggregata</name>
    <dbReference type="NCBI Taxonomy" id="2047720"/>
    <lineage>
        <taxon>Bacteria</taxon>
        <taxon>Pseudomonadati</taxon>
        <taxon>Pseudomonadota</taxon>
        <taxon>Alphaproteobacteria</taxon>
        <taxon>Hyphomicrobiales</taxon>
        <taxon>Aurantimonadaceae</taxon>
        <taxon>Aurantimonas</taxon>
    </lineage>
</organism>
<keyword evidence="4" id="KW-1185">Reference proteome</keyword>
<protein>
    <submittedName>
        <fullName evidence="3">Universal stress protein</fullName>
    </submittedName>
</protein>
<dbReference type="PANTHER" id="PTHR46268">
    <property type="entry name" value="STRESS RESPONSE PROTEIN NHAX"/>
    <property type="match status" value="1"/>
</dbReference>
<reference evidence="3 4" key="1">
    <citation type="submission" date="2020-01" db="EMBL/GenBank/DDBJ databases">
        <title>Genomes of bacteria type strains.</title>
        <authorList>
            <person name="Chen J."/>
            <person name="Zhu S."/>
            <person name="Chen J."/>
        </authorList>
    </citation>
    <scope>NUCLEOTIDE SEQUENCE [LARGE SCALE GENOMIC DNA]</scope>
    <source>
        <strain evidence="3 4">KCTC 52919</strain>
    </source>
</reference>
<dbReference type="Pfam" id="PF00582">
    <property type="entry name" value="Usp"/>
    <property type="match status" value="1"/>
</dbReference>
<comment type="similarity">
    <text evidence="1">Belongs to the universal stress protein A family.</text>
</comment>
<dbReference type="EMBL" id="JAAAMJ010000001">
    <property type="protein sequence ID" value="NDV85310.1"/>
    <property type="molecule type" value="Genomic_DNA"/>
</dbReference>
<dbReference type="CDD" id="cd00293">
    <property type="entry name" value="USP-like"/>
    <property type="match status" value="1"/>
</dbReference>
<dbReference type="InterPro" id="IPR006016">
    <property type="entry name" value="UspA"/>
</dbReference>
<feature type="domain" description="UspA" evidence="2">
    <location>
        <begin position="211"/>
        <end position="298"/>
    </location>
</feature>
<dbReference type="Proteomes" id="UP000476332">
    <property type="component" value="Unassembled WGS sequence"/>
</dbReference>